<dbReference type="AlphaFoldDB" id="A0AAV7TSU2"/>
<dbReference type="Proteomes" id="UP001066276">
    <property type="component" value="Chromosome 3_2"/>
</dbReference>
<feature type="region of interest" description="Disordered" evidence="1">
    <location>
        <begin position="25"/>
        <end position="44"/>
    </location>
</feature>
<evidence type="ECO:0000313" key="2">
    <source>
        <dbReference type="EMBL" id="KAJ1179291.1"/>
    </source>
</evidence>
<protein>
    <submittedName>
        <fullName evidence="2">Uncharacterized protein</fullName>
    </submittedName>
</protein>
<gene>
    <name evidence="2" type="ORF">NDU88_004525</name>
</gene>
<dbReference type="EMBL" id="JANPWB010000006">
    <property type="protein sequence ID" value="KAJ1179291.1"/>
    <property type="molecule type" value="Genomic_DNA"/>
</dbReference>
<reference evidence="2" key="1">
    <citation type="journal article" date="2022" name="bioRxiv">
        <title>Sequencing and chromosome-scale assembly of the giantPleurodeles waltlgenome.</title>
        <authorList>
            <person name="Brown T."/>
            <person name="Elewa A."/>
            <person name="Iarovenko S."/>
            <person name="Subramanian E."/>
            <person name="Araus A.J."/>
            <person name="Petzold A."/>
            <person name="Susuki M."/>
            <person name="Suzuki K.-i.T."/>
            <person name="Hayashi T."/>
            <person name="Toyoda A."/>
            <person name="Oliveira C."/>
            <person name="Osipova E."/>
            <person name="Leigh N.D."/>
            <person name="Simon A."/>
            <person name="Yun M.H."/>
        </authorList>
    </citation>
    <scope>NUCLEOTIDE SEQUENCE</scope>
    <source>
        <strain evidence="2">20211129_DDA</strain>
        <tissue evidence="2">Liver</tissue>
    </source>
</reference>
<accession>A0AAV7TSU2</accession>
<comment type="caution">
    <text evidence="2">The sequence shown here is derived from an EMBL/GenBank/DDBJ whole genome shotgun (WGS) entry which is preliminary data.</text>
</comment>
<feature type="compositionally biased region" description="Polar residues" evidence="1">
    <location>
        <begin position="30"/>
        <end position="40"/>
    </location>
</feature>
<evidence type="ECO:0000313" key="3">
    <source>
        <dbReference type="Proteomes" id="UP001066276"/>
    </source>
</evidence>
<evidence type="ECO:0000256" key="1">
    <source>
        <dbReference type="SAM" id="MobiDB-lite"/>
    </source>
</evidence>
<keyword evidence="3" id="KW-1185">Reference proteome</keyword>
<sequence>MGAISGVRKTLVRELKQVEDQLGILEKESMSQPPKAQQLQEARDKLAQLSKRLRKFDYAKYMERAHSEGDRAGTLLARLIKEELSPTPILHINTPQQDNITTQLEINTAFRDYYTALYSAPLVMDRTEVDSFLANI</sequence>
<proteinExistence type="predicted"/>
<organism evidence="2 3">
    <name type="scientific">Pleurodeles waltl</name>
    <name type="common">Iberian ribbed newt</name>
    <dbReference type="NCBI Taxonomy" id="8319"/>
    <lineage>
        <taxon>Eukaryota</taxon>
        <taxon>Metazoa</taxon>
        <taxon>Chordata</taxon>
        <taxon>Craniata</taxon>
        <taxon>Vertebrata</taxon>
        <taxon>Euteleostomi</taxon>
        <taxon>Amphibia</taxon>
        <taxon>Batrachia</taxon>
        <taxon>Caudata</taxon>
        <taxon>Salamandroidea</taxon>
        <taxon>Salamandridae</taxon>
        <taxon>Pleurodelinae</taxon>
        <taxon>Pleurodeles</taxon>
    </lineage>
</organism>
<name>A0AAV7TSU2_PLEWA</name>